<dbReference type="InterPro" id="IPR029032">
    <property type="entry name" value="AhpD-like"/>
</dbReference>
<dbReference type="HOGENOM" id="CLU_082760_6_1_11"/>
<dbReference type="PANTHER" id="PTHR34846">
    <property type="entry name" value="4-CARBOXYMUCONOLACTONE DECARBOXYLASE FAMILY PROTEIN (AFU_ORTHOLOGUE AFUA_6G11590)"/>
    <property type="match status" value="1"/>
</dbReference>
<proteinExistence type="predicted"/>
<name>A0A0A1DSH9_NOCSI</name>
<dbReference type="InterPro" id="IPR004675">
    <property type="entry name" value="AhpD_core"/>
</dbReference>
<accession>A0A0A1DSH9</accession>
<sequence length="168" mass="18202">MATTTPQEHAMTTVQPRMTNPAQVLPDAFKGIGSLLTAVAKGGVPTATLELVALRASQLNGCSACVQGHLEALQGAGESVDRIVGVATWGESPYYDEAERAALALTDALTRLADRHDPVPDELWREVTKHYDEKQVSALILQIATLNLFNRINVTVRERADQPSWKQG</sequence>
<evidence type="ECO:0000259" key="1">
    <source>
        <dbReference type="Pfam" id="PF02627"/>
    </source>
</evidence>
<protein>
    <recommendedName>
        <fullName evidence="1">Carboxymuconolactone decarboxylase-like domain-containing protein</fullName>
    </recommendedName>
</protein>
<dbReference type="PANTHER" id="PTHR34846:SF7">
    <property type="entry name" value="BLL7811 PROTEIN"/>
    <property type="match status" value="1"/>
</dbReference>
<feature type="domain" description="Carboxymuconolactone decarboxylase-like" evidence="1">
    <location>
        <begin position="26"/>
        <end position="107"/>
    </location>
</feature>
<dbReference type="Pfam" id="PF02627">
    <property type="entry name" value="CMD"/>
    <property type="match status" value="1"/>
</dbReference>
<reference evidence="2 3" key="1">
    <citation type="journal article" date="2015" name="Genome Announc.">
        <title>Complete Genome Sequence of Steroid-Transforming Nocardioides simplex VKM Ac-2033D.</title>
        <authorList>
            <person name="Shtratnikova V.Y."/>
            <person name="Schelkunov M.I."/>
            <person name="Pekov Y.A."/>
            <person name="Fokina V.V."/>
            <person name="Logacheva M.D."/>
            <person name="Sokolov S.L."/>
            <person name="Bragin E.Y."/>
            <person name="Ashapkin V.V."/>
            <person name="Donova M.V."/>
        </authorList>
    </citation>
    <scope>NUCLEOTIDE SEQUENCE [LARGE SCALE GENOMIC DNA]</scope>
    <source>
        <strain evidence="2 3">VKM Ac-2033D</strain>
    </source>
</reference>
<dbReference type="STRING" id="2045.KR76_27215"/>
<dbReference type="SUPFAM" id="SSF69118">
    <property type="entry name" value="AhpD-like"/>
    <property type="match status" value="1"/>
</dbReference>
<evidence type="ECO:0000313" key="2">
    <source>
        <dbReference type="EMBL" id="AIY19542.2"/>
    </source>
</evidence>
<keyword evidence="3" id="KW-1185">Reference proteome</keyword>
<dbReference type="KEGG" id="psim:KR76_27215"/>
<gene>
    <name evidence="2" type="ORF">KR76_27215</name>
</gene>
<organism evidence="2 3">
    <name type="scientific">Nocardioides simplex</name>
    <name type="common">Arthrobacter simplex</name>
    <dbReference type="NCBI Taxonomy" id="2045"/>
    <lineage>
        <taxon>Bacteria</taxon>
        <taxon>Bacillati</taxon>
        <taxon>Actinomycetota</taxon>
        <taxon>Actinomycetes</taxon>
        <taxon>Propionibacteriales</taxon>
        <taxon>Nocardioidaceae</taxon>
        <taxon>Pimelobacter</taxon>
    </lineage>
</organism>
<dbReference type="InterPro" id="IPR003779">
    <property type="entry name" value="CMD-like"/>
</dbReference>
<evidence type="ECO:0000313" key="3">
    <source>
        <dbReference type="Proteomes" id="UP000030300"/>
    </source>
</evidence>
<dbReference type="Gene3D" id="1.20.1290.10">
    <property type="entry name" value="AhpD-like"/>
    <property type="match status" value="1"/>
</dbReference>
<dbReference type="EMBL" id="CP009896">
    <property type="protein sequence ID" value="AIY19542.2"/>
    <property type="molecule type" value="Genomic_DNA"/>
</dbReference>
<dbReference type="NCBIfam" id="TIGR00778">
    <property type="entry name" value="ahpD_dom"/>
    <property type="match status" value="1"/>
</dbReference>
<dbReference type="eggNOG" id="COG2128">
    <property type="taxonomic scope" value="Bacteria"/>
</dbReference>
<dbReference type="GO" id="GO:0051920">
    <property type="term" value="F:peroxiredoxin activity"/>
    <property type="evidence" value="ECO:0007669"/>
    <property type="project" value="InterPro"/>
</dbReference>
<dbReference type="AlphaFoldDB" id="A0A0A1DSH9"/>
<dbReference type="Proteomes" id="UP000030300">
    <property type="component" value="Chromosome"/>
</dbReference>